<dbReference type="AlphaFoldDB" id="F2JMZ1"/>
<dbReference type="STRING" id="642492.Clole_0599"/>
<evidence type="ECO:0000313" key="3">
    <source>
        <dbReference type="Proteomes" id="UP000008467"/>
    </source>
</evidence>
<reference evidence="2 3" key="1">
    <citation type="journal article" date="2011" name="J. Bacteriol.">
        <title>Complete genome sequence of the cellulose-degrading bacterium Cellulosilyticum lentocellum.</title>
        <authorList>
            <consortium name="US DOE Joint Genome Institute"/>
            <person name="Miller D.A."/>
            <person name="Suen G."/>
            <person name="Bruce D."/>
            <person name="Copeland A."/>
            <person name="Cheng J.F."/>
            <person name="Detter C."/>
            <person name="Goodwin L.A."/>
            <person name="Han C.S."/>
            <person name="Hauser L.J."/>
            <person name="Land M.L."/>
            <person name="Lapidus A."/>
            <person name="Lucas S."/>
            <person name="Meincke L."/>
            <person name="Pitluck S."/>
            <person name="Tapia R."/>
            <person name="Teshima H."/>
            <person name="Woyke T."/>
            <person name="Fox B.G."/>
            <person name="Angert E.R."/>
            <person name="Currie C.R."/>
        </authorList>
    </citation>
    <scope>NUCLEOTIDE SEQUENCE [LARGE SCALE GENOMIC DNA]</scope>
    <source>
        <strain evidence="3">ATCC 49066 / DSM 5427 / NCIMB 11756 / RHM5</strain>
    </source>
</reference>
<evidence type="ECO:0008006" key="4">
    <source>
        <dbReference type="Google" id="ProtNLM"/>
    </source>
</evidence>
<sequence>MKPIIRDHIEQLDIQKGGGIVSKKIRVDTIDNPMLVIGLGGTGIDALLRLKYQINRRFNLPVDPLTKKRKDKPENVDFLAFETNEQDKNKKYKGIGLDPLNELVLLSEAGIGSMLQNRSRLHPSVSSWLSSELHIADGINGASGVRQGGRLLLFTKINQVVDAIQKKIKELQKGTDKKIYIFLLTGLSGGTGSGCFLDIAYITRAILDIEAGGSGIDRSDIMGYLFTPDVNLANPSLSIHTQEYIKKNGYAALKELDYWMNIEERGEHFIQDYGTRLSVNCQVAPFDLCHLISATDTEGKTIHNAYDYCMNVTAENITNFMASEDKQSGEEFAIHDYISNIETNIKQMREAVLPANYKYNIIGASASILPIEEMTTYMAFKVFKRIEGMFDAVPTEEEVMALARRLGLDIDSVSKRFEDSVPEPLPGFETREAYAYNNVVKTQAINMDAELEKNYLLKAREEYNKAANQLPNELKETISGEIRRLFTSPEHGPVYASNMIVNREGFSLVKTIEAYIVSLKEQLANLPKQIQYQVDTCIEKMQEAKSAFISKEKKKNEYISSKISEYILRADTEKYTKMIAAYEDLRLLLIDQNNKMYAVFKEILGTLRNIFEKDGEILVNADESVDERGNVTYHWNVVSVRDISKHIDKVIDGYDPQLLVSEFTSMLLEEADSWINEAEIDIITSISDFITDKFSDLISKTMEEFLVMKYGEEQSLTDLVEKQIASKLARDAVPLFYLTNSSEFNFPYYAMVSVPTNTPSIYKGLKNFQEKYPNSAAKFSLRQSKLTNRIFWVTTRNGIPLYAYGPLKSYEKLYEETIATKEGVGRHLVMTEKENWMNLPSPIPVEAWGDTYKNNRIEDKAGTLKTRFAAALKYHVVTKKEETGLANQYVLNCVTDFDLEKQAEAYGIDFEKPNFTSIKKALTDFEEQVKEGLKGNKVEYPIMNSYSEEMAFSGILRYPKQQELLKAELKKYEAVEAYIEKLKDAIALAEEEAKATENFVKAIYTKTIYKKGALYIYDKDAEEELWDPLLNVMDVNKYPEYELFKRFTAMEGKQKEVMLRKAERRVKALTQSEDISELMASLEQILEVYGERREEIEDEVHEIVDGREIYDFYRDILSYTKELKKKLS</sequence>
<accession>F2JMZ1</accession>
<dbReference type="HOGENOM" id="CLU_279247_0_0_9"/>
<dbReference type="InterPro" id="IPR025904">
    <property type="entry name" value="Tubulin-like"/>
</dbReference>
<dbReference type="Pfam" id="PF13809">
    <property type="entry name" value="Tubulin_2"/>
    <property type="match status" value="1"/>
</dbReference>
<dbReference type="eggNOG" id="COG0497">
    <property type="taxonomic scope" value="Bacteria"/>
</dbReference>
<keyword evidence="1" id="KW-0175">Coiled coil</keyword>
<dbReference type="InterPro" id="IPR036525">
    <property type="entry name" value="Tubulin/FtsZ_GTPase_sf"/>
</dbReference>
<dbReference type="EMBL" id="CP002582">
    <property type="protein sequence ID" value="ADZ82333.1"/>
    <property type="molecule type" value="Genomic_DNA"/>
</dbReference>
<name>F2JMZ1_CELLD</name>
<dbReference type="RefSeq" id="WP_013655634.1">
    <property type="nucleotide sequence ID" value="NC_015275.1"/>
</dbReference>
<dbReference type="SUPFAM" id="SSF52490">
    <property type="entry name" value="Tubulin nucleotide-binding domain-like"/>
    <property type="match status" value="1"/>
</dbReference>
<evidence type="ECO:0000313" key="2">
    <source>
        <dbReference type="EMBL" id="ADZ82333.1"/>
    </source>
</evidence>
<gene>
    <name evidence="2" type="ordered locus">Clole_0599</name>
</gene>
<organism evidence="2 3">
    <name type="scientific">Cellulosilyticum lentocellum (strain ATCC 49066 / DSM 5427 / NCIMB 11756 / RHM5)</name>
    <name type="common">Clostridium lentocellum</name>
    <dbReference type="NCBI Taxonomy" id="642492"/>
    <lineage>
        <taxon>Bacteria</taxon>
        <taxon>Bacillati</taxon>
        <taxon>Bacillota</taxon>
        <taxon>Clostridia</taxon>
        <taxon>Lachnospirales</taxon>
        <taxon>Cellulosilyticaceae</taxon>
        <taxon>Cellulosilyticum</taxon>
    </lineage>
</organism>
<keyword evidence="3" id="KW-1185">Reference proteome</keyword>
<proteinExistence type="predicted"/>
<dbReference type="Gene3D" id="3.40.50.1440">
    <property type="entry name" value="Tubulin/FtsZ, GTPase domain"/>
    <property type="match status" value="1"/>
</dbReference>
<evidence type="ECO:0000256" key="1">
    <source>
        <dbReference type="SAM" id="Coils"/>
    </source>
</evidence>
<dbReference type="KEGG" id="cle:Clole_0599"/>
<dbReference type="Proteomes" id="UP000008467">
    <property type="component" value="Chromosome"/>
</dbReference>
<feature type="coiled-coil region" evidence="1">
    <location>
        <begin position="965"/>
        <end position="999"/>
    </location>
</feature>
<protein>
    <recommendedName>
        <fullName evidence="4">Tubulin like</fullName>
    </recommendedName>
</protein>